<gene>
    <name evidence="3" type="ORF">OHA22_32780</name>
</gene>
<proteinExistence type="predicted"/>
<evidence type="ECO:0000259" key="2">
    <source>
        <dbReference type="Pfam" id="PF04149"/>
    </source>
</evidence>
<dbReference type="Pfam" id="PF04149">
    <property type="entry name" value="DUF397"/>
    <property type="match status" value="1"/>
</dbReference>
<evidence type="ECO:0000313" key="3">
    <source>
        <dbReference type="EMBL" id="WTT19968.1"/>
    </source>
</evidence>
<dbReference type="AlphaFoldDB" id="A0AAU2A5W9"/>
<protein>
    <submittedName>
        <fullName evidence="3">DUF397 domain-containing protein</fullName>
    </submittedName>
</protein>
<dbReference type="EMBL" id="CP108222">
    <property type="protein sequence ID" value="WTT19968.1"/>
    <property type="molecule type" value="Genomic_DNA"/>
</dbReference>
<name>A0AAU2A5W9_9ACTN</name>
<reference evidence="3" key="1">
    <citation type="submission" date="2022-10" db="EMBL/GenBank/DDBJ databases">
        <title>The complete genomes of actinobacterial strains from the NBC collection.</title>
        <authorList>
            <person name="Joergensen T.S."/>
            <person name="Alvarez Arevalo M."/>
            <person name="Sterndorff E.B."/>
            <person name="Faurdal D."/>
            <person name="Vuksanovic O."/>
            <person name="Mourched A.-S."/>
            <person name="Charusanti P."/>
            <person name="Shaw S."/>
            <person name="Blin K."/>
            <person name="Weber T."/>
        </authorList>
    </citation>
    <scope>NUCLEOTIDE SEQUENCE</scope>
    <source>
        <strain evidence="3">NBC_00093</strain>
    </source>
</reference>
<accession>A0AAU2A5W9</accession>
<organism evidence="3">
    <name type="scientific">Streptomyces sp. NBC_00093</name>
    <dbReference type="NCBI Taxonomy" id="2975649"/>
    <lineage>
        <taxon>Bacteria</taxon>
        <taxon>Bacillati</taxon>
        <taxon>Actinomycetota</taxon>
        <taxon>Actinomycetes</taxon>
        <taxon>Kitasatosporales</taxon>
        <taxon>Streptomycetaceae</taxon>
        <taxon>Streptomyces</taxon>
    </lineage>
</organism>
<sequence>MPTHQNASDLAPNAAWRKSSYSDGQGTSCVETTDLAPAVDIAVRDSKNPAGPALLLPATAWSAFVTHVREGEL</sequence>
<dbReference type="InterPro" id="IPR007278">
    <property type="entry name" value="DUF397"/>
</dbReference>
<feature type="domain" description="DUF397" evidence="2">
    <location>
        <begin position="14"/>
        <end position="69"/>
    </location>
</feature>
<evidence type="ECO:0000256" key="1">
    <source>
        <dbReference type="SAM" id="MobiDB-lite"/>
    </source>
</evidence>
<feature type="region of interest" description="Disordered" evidence="1">
    <location>
        <begin position="1"/>
        <end position="27"/>
    </location>
</feature>